<reference evidence="1 2" key="1">
    <citation type="journal article" date="2016" name="Nat. Commun.">
        <title>Thousands of microbial genomes shed light on interconnected biogeochemical processes in an aquifer system.</title>
        <authorList>
            <person name="Anantharaman K."/>
            <person name="Brown C.T."/>
            <person name="Hug L.A."/>
            <person name="Sharon I."/>
            <person name="Castelle C.J."/>
            <person name="Probst A.J."/>
            <person name="Thomas B.C."/>
            <person name="Singh A."/>
            <person name="Wilkins M.J."/>
            <person name="Karaoz U."/>
            <person name="Brodie E.L."/>
            <person name="Williams K.H."/>
            <person name="Hubbard S.S."/>
            <person name="Banfield J.F."/>
        </authorList>
    </citation>
    <scope>NUCLEOTIDE SEQUENCE [LARGE SCALE GENOMIC DNA]</scope>
</reference>
<accession>A0A1F5DK74</accession>
<dbReference type="Proteomes" id="UP000176791">
    <property type="component" value="Unassembled WGS sequence"/>
</dbReference>
<dbReference type="AlphaFoldDB" id="A0A1F5DK74"/>
<dbReference type="EMBL" id="MEZN01000042">
    <property type="protein sequence ID" value="OGD55515.1"/>
    <property type="molecule type" value="Genomic_DNA"/>
</dbReference>
<evidence type="ECO:0000313" key="2">
    <source>
        <dbReference type="Proteomes" id="UP000176791"/>
    </source>
</evidence>
<evidence type="ECO:0000313" key="1">
    <source>
        <dbReference type="EMBL" id="OGD55515.1"/>
    </source>
</evidence>
<name>A0A1F5DK74_9BACT</name>
<sequence length="141" mass="15676">MVSRKEFAAKVHQAVVKRVGQNSPGNTIQVDRFPRPAENFILAQKPLNIHISIAAGSKQPEGFCNKLGADRINDNGFIRFVIYVTQRGFIGPVAAPQFLPIPPFDVFTQIIHVILGFGKSHGDHKFSLRCVVKPKGREFQV</sequence>
<protein>
    <submittedName>
        <fullName evidence="1">Uncharacterized protein</fullName>
    </submittedName>
</protein>
<proteinExistence type="predicted"/>
<gene>
    <name evidence="1" type="ORF">A3E73_01485</name>
</gene>
<comment type="caution">
    <text evidence="1">The sequence shown here is derived from an EMBL/GenBank/DDBJ whole genome shotgun (WGS) entry which is preliminary data.</text>
</comment>
<organism evidence="1 2">
    <name type="scientific">Candidatus Beckwithbacteria bacterium RIFCSPHIGHO2_12_FULL_47_17</name>
    <dbReference type="NCBI Taxonomy" id="1797460"/>
    <lineage>
        <taxon>Bacteria</taxon>
        <taxon>Candidatus Beckwithiibacteriota</taxon>
    </lineage>
</organism>